<keyword evidence="1" id="KW-0812">Transmembrane</keyword>
<reference evidence="2" key="1">
    <citation type="journal article" date="2020" name="Nature">
        <title>Giant virus diversity and host interactions through global metagenomics.</title>
        <authorList>
            <person name="Schulz F."/>
            <person name="Roux S."/>
            <person name="Paez-Espino D."/>
            <person name="Jungbluth S."/>
            <person name="Walsh D.A."/>
            <person name="Denef V.J."/>
            <person name="McMahon K.D."/>
            <person name="Konstantinidis K.T."/>
            <person name="Eloe-Fadrosh E.A."/>
            <person name="Kyrpides N.C."/>
            <person name="Woyke T."/>
        </authorList>
    </citation>
    <scope>NUCLEOTIDE SEQUENCE</scope>
    <source>
        <strain evidence="2">GVMAG-S-1101164-72</strain>
    </source>
</reference>
<keyword evidence="1" id="KW-0472">Membrane</keyword>
<protein>
    <submittedName>
        <fullName evidence="2">Uncharacterized protein</fullName>
    </submittedName>
</protein>
<feature type="transmembrane region" description="Helical" evidence="1">
    <location>
        <begin position="155"/>
        <end position="173"/>
    </location>
</feature>
<organism evidence="2">
    <name type="scientific">viral metagenome</name>
    <dbReference type="NCBI Taxonomy" id="1070528"/>
    <lineage>
        <taxon>unclassified sequences</taxon>
        <taxon>metagenomes</taxon>
        <taxon>organismal metagenomes</taxon>
    </lineage>
</organism>
<feature type="transmembrane region" description="Helical" evidence="1">
    <location>
        <begin position="127"/>
        <end position="149"/>
    </location>
</feature>
<accession>A0A6C0APM8</accession>
<proteinExistence type="predicted"/>
<dbReference type="AlphaFoldDB" id="A0A6C0APM8"/>
<evidence type="ECO:0000313" key="2">
    <source>
        <dbReference type="EMBL" id="QHS81694.1"/>
    </source>
</evidence>
<keyword evidence="1" id="KW-1133">Transmembrane helix</keyword>
<evidence type="ECO:0000256" key="1">
    <source>
        <dbReference type="SAM" id="Phobius"/>
    </source>
</evidence>
<dbReference type="EMBL" id="MN740759">
    <property type="protein sequence ID" value="QHS81694.1"/>
    <property type="molecule type" value="Genomic_DNA"/>
</dbReference>
<sequence>MSDLNSLAKEVEVLQNTELATAINTLSDKGGDGLTQYLQEQQSQLYNEVTSQKDDAFEKVYGDFERASATQNSLLFYDQRNHDLNNIQDDIYTLQKGDVDAISHDADLAKRQYEINQWASGNNMDTLFVYQQLLIIVCTTIVLLYLWNAGILEDLIFYSILFVLTCIFVFTIVNRSQYTNFLRDKRFWNRRLFPTYKKIPVPNICSDASFTPSTPETKPTDGSE</sequence>
<name>A0A6C0APM8_9ZZZZ</name>